<comment type="function">
    <text evidence="7">Functions as a peptidoglycan terminase that cleaves nascent peptidoglycan strands endolytically to terminate their elongation.</text>
</comment>
<dbReference type="GO" id="GO:0009252">
    <property type="term" value="P:peptidoglycan biosynthetic process"/>
    <property type="evidence" value="ECO:0007669"/>
    <property type="project" value="UniProtKB-UniRule"/>
</dbReference>
<name>A0A560EXL8_9PROT</name>
<evidence type="ECO:0000256" key="6">
    <source>
        <dbReference type="ARBA" id="ARBA00023316"/>
    </source>
</evidence>
<keyword evidence="2 7" id="KW-0812">Transmembrane</keyword>
<comment type="catalytic activity">
    <reaction evidence="7">
        <text>a peptidoglycan chain = a peptidoglycan chain with N-acetyl-1,6-anhydromuramyl-[peptide] at the reducing end + a peptidoglycan chain with N-acetylglucosamine at the non-reducing end.</text>
        <dbReference type="EC" id="4.2.2.29"/>
    </reaction>
</comment>
<dbReference type="CDD" id="cd08010">
    <property type="entry name" value="MltG_like"/>
    <property type="match status" value="1"/>
</dbReference>
<keyword evidence="1 7" id="KW-1003">Cell membrane</keyword>
<comment type="caution">
    <text evidence="8">The sequence shown here is derived from an EMBL/GenBank/DDBJ whole genome shotgun (WGS) entry which is preliminary data.</text>
</comment>
<comment type="similarity">
    <text evidence="7">Belongs to the transglycosylase MltG family.</text>
</comment>
<evidence type="ECO:0000313" key="8">
    <source>
        <dbReference type="EMBL" id="TWB14083.1"/>
    </source>
</evidence>
<keyword evidence="9" id="KW-1185">Reference proteome</keyword>
<gene>
    <name evidence="7" type="primary">mltG</name>
    <name evidence="8" type="ORF">FBZ88_1339</name>
</gene>
<dbReference type="Gene3D" id="3.30.1490.480">
    <property type="entry name" value="Endolytic murein transglycosylase"/>
    <property type="match status" value="1"/>
</dbReference>
<proteinExistence type="inferred from homology"/>
<evidence type="ECO:0000256" key="1">
    <source>
        <dbReference type="ARBA" id="ARBA00022475"/>
    </source>
</evidence>
<reference evidence="8 9" key="1">
    <citation type="submission" date="2019-06" db="EMBL/GenBank/DDBJ databases">
        <title>Genomic Encyclopedia of Type Strains, Phase IV (KMG-V): Genome sequencing to study the core and pangenomes of soil and plant-associated prokaryotes.</title>
        <authorList>
            <person name="Whitman W."/>
        </authorList>
    </citation>
    <scope>NUCLEOTIDE SEQUENCE [LARGE SCALE GENOMIC DNA]</scope>
    <source>
        <strain evidence="8 9">BR 11865</strain>
    </source>
</reference>
<dbReference type="EMBL" id="VITO01000033">
    <property type="protein sequence ID" value="TWB14083.1"/>
    <property type="molecule type" value="Genomic_DNA"/>
</dbReference>
<dbReference type="AlphaFoldDB" id="A0A560EXL8"/>
<dbReference type="GO" id="GO:0008932">
    <property type="term" value="F:lytic endotransglycosylase activity"/>
    <property type="evidence" value="ECO:0007669"/>
    <property type="project" value="UniProtKB-UniRule"/>
</dbReference>
<dbReference type="PANTHER" id="PTHR30518:SF2">
    <property type="entry name" value="ENDOLYTIC MUREIN TRANSGLYCOSYLASE"/>
    <property type="match status" value="1"/>
</dbReference>
<dbReference type="GO" id="GO:0005886">
    <property type="term" value="C:plasma membrane"/>
    <property type="evidence" value="ECO:0007669"/>
    <property type="project" value="UniProtKB-UniRule"/>
</dbReference>
<keyword evidence="3 7" id="KW-1133">Transmembrane helix</keyword>
<evidence type="ECO:0000256" key="5">
    <source>
        <dbReference type="ARBA" id="ARBA00023239"/>
    </source>
</evidence>
<keyword evidence="5 7" id="KW-0456">Lyase</keyword>
<evidence type="ECO:0000256" key="4">
    <source>
        <dbReference type="ARBA" id="ARBA00023136"/>
    </source>
</evidence>
<feature type="site" description="Important for catalytic activity" evidence="7">
    <location>
        <position position="221"/>
    </location>
</feature>
<organism evidence="8 9">
    <name type="scientific">Nitrospirillum amazonense</name>
    <dbReference type="NCBI Taxonomy" id="28077"/>
    <lineage>
        <taxon>Bacteria</taxon>
        <taxon>Pseudomonadati</taxon>
        <taxon>Pseudomonadota</taxon>
        <taxon>Alphaproteobacteria</taxon>
        <taxon>Rhodospirillales</taxon>
        <taxon>Azospirillaceae</taxon>
        <taxon>Nitrospirillum</taxon>
    </lineage>
</organism>
<dbReference type="Proteomes" id="UP000316545">
    <property type="component" value="Unassembled WGS sequence"/>
</dbReference>
<accession>A0A560EXL8</accession>
<dbReference type="GO" id="GO:0071555">
    <property type="term" value="P:cell wall organization"/>
    <property type="evidence" value="ECO:0007669"/>
    <property type="project" value="UniProtKB-KW"/>
</dbReference>
<evidence type="ECO:0000256" key="2">
    <source>
        <dbReference type="ARBA" id="ARBA00022692"/>
    </source>
</evidence>
<dbReference type="InterPro" id="IPR003770">
    <property type="entry name" value="MLTG-like"/>
</dbReference>
<keyword evidence="4 7" id="KW-0472">Membrane</keyword>
<dbReference type="NCBIfam" id="TIGR00247">
    <property type="entry name" value="endolytic transglycosylase MltG"/>
    <property type="match status" value="1"/>
</dbReference>
<dbReference type="EC" id="4.2.2.29" evidence="7"/>
<keyword evidence="7" id="KW-0997">Cell inner membrane</keyword>
<evidence type="ECO:0000256" key="7">
    <source>
        <dbReference type="HAMAP-Rule" id="MF_02065"/>
    </source>
</evidence>
<sequence length="345" mass="36695">MTDKVPAPGPKSRPASSLGRRLFQAAALVVLVSAALAWVGYHRYVDPGPLTQDRIVVVSSRGGLQAMGQTLAEAGVVRGDIDFVAAVRVGSVLGVGSQVLKPGEYAFPAHVSLKDTVALLRSGKTVVHRLTIPEGLTSAQIVALIEAEPAFSGTITEKPAEGSLLPETYFFGLNYGRAQMVERMQAAMRKAVDEIWAGRAPGVALKSPEEMVTMASLVEKETGVPAERPHIAAVFYNRLRLGMRLQSDPTVIYILTNGAGPLGRTLTHADLAVASPYNTYAVAGLPPGPIANPGREALRAVANPMTSDDLYFVANGSGGHAFAASLAEHNRNVDKWRDLREKAQR</sequence>
<dbReference type="RefSeq" id="WP_145620389.1">
    <property type="nucleotide sequence ID" value="NZ_JAYNFR010000065.1"/>
</dbReference>
<evidence type="ECO:0000313" key="9">
    <source>
        <dbReference type="Proteomes" id="UP000316545"/>
    </source>
</evidence>
<dbReference type="Gene3D" id="3.30.160.60">
    <property type="entry name" value="Classic Zinc Finger"/>
    <property type="match status" value="1"/>
</dbReference>
<evidence type="ECO:0000256" key="3">
    <source>
        <dbReference type="ARBA" id="ARBA00022989"/>
    </source>
</evidence>
<dbReference type="PANTHER" id="PTHR30518">
    <property type="entry name" value="ENDOLYTIC MUREIN TRANSGLYCOSYLASE"/>
    <property type="match status" value="1"/>
</dbReference>
<protein>
    <recommendedName>
        <fullName evidence="7">Endolytic murein transglycosylase</fullName>
        <ecNumber evidence="7">4.2.2.29</ecNumber>
    </recommendedName>
    <alternativeName>
        <fullName evidence="7">Peptidoglycan lytic transglycosylase</fullName>
    </alternativeName>
    <alternativeName>
        <fullName evidence="7">Peptidoglycan polymerization terminase</fullName>
    </alternativeName>
</protein>
<keyword evidence="6 7" id="KW-0961">Cell wall biogenesis/degradation</keyword>
<dbReference type="Pfam" id="PF02618">
    <property type="entry name" value="YceG"/>
    <property type="match status" value="1"/>
</dbReference>
<dbReference type="HAMAP" id="MF_02065">
    <property type="entry name" value="MltG"/>
    <property type="match status" value="1"/>
</dbReference>